<name>A0A1Z5JZ76_FISSO</name>
<dbReference type="PANTHER" id="PTHR12652:SF25">
    <property type="entry name" value="MICROBODY (PEROXISOME) PROLIFERATION PROTEIN PEROXIN 11C (EUROFUNG)"/>
    <property type="match status" value="1"/>
</dbReference>
<feature type="compositionally biased region" description="Basic and acidic residues" evidence="1">
    <location>
        <begin position="1"/>
        <end position="16"/>
    </location>
</feature>
<comment type="caution">
    <text evidence="2">The sequence shown here is derived from an EMBL/GenBank/DDBJ whole genome shotgun (WGS) entry which is preliminary data.</text>
</comment>
<dbReference type="OrthoDB" id="10005898at2759"/>
<organism evidence="2 3">
    <name type="scientific">Fistulifera solaris</name>
    <name type="common">Oleaginous diatom</name>
    <dbReference type="NCBI Taxonomy" id="1519565"/>
    <lineage>
        <taxon>Eukaryota</taxon>
        <taxon>Sar</taxon>
        <taxon>Stramenopiles</taxon>
        <taxon>Ochrophyta</taxon>
        <taxon>Bacillariophyta</taxon>
        <taxon>Bacillariophyceae</taxon>
        <taxon>Bacillariophycidae</taxon>
        <taxon>Naviculales</taxon>
        <taxon>Naviculaceae</taxon>
        <taxon>Fistulifera</taxon>
    </lineage>
</organism>
<evidence type="ECO:0000313" key="3">
    <source>
        <dbReference type="Proteomes" id="UP000198406"/>
    </source>
</evidence>
<feature type="region of interest" description="Disordered" evidence="1">
    <location>
        <begin position="1"/>
        <end position="42"/>
    </location>
</feature>
<accession>A0A1Z5JZ76</accession>
<dbReference type="InParanoid" id="A0A1Z5JZ76"/>
<evidence type="ECO:0000313" key="2">
    <source>
        <dbReference type="EMBL" id="GAX19325.1"/>
    </source>
</evidence>
<proteinExistence type="predicted"/>
<dbReference type="EMBL" id="BDSP01000136">
    <property type="protein sequence ID" value="GAX19325.1"/>
    <property type="molecule type" value="Genomic_DNA"/>
</dbReference>
<dbReference type="AlphaFoldDB" id="A0A1Z5JZ76"/>
<gene>
    <name evidence="2" type="ORF">FisN_4Lh094</name>
</gene>
<dbReference type="Proteomes" id="UP000198406">
    <property type="component" value="Unassembled WGS sequence"/>
</dbReference>
<keyword evidence="3" id="KW-1185">Reference proteome</keyword>
<dbReference type="PANTHER" id="PTHR12652">
    <property type="entry name" value="PEROXISOMAL BIOGENESIS FACTOR 11"/>
    <property type="match status" value="1"/>
</dbReference>
<sequence length="284" mass="32212">MHKRSMGDGDTKKDTVVDDDSSTDPLLIAASSDEDDDPQSKRKAAPTLLTIPTVLQKYKDVLLRWLKFYVRFLQTSPFHQDRLLKALQWTLWLASTVALDAKKATASAALSKLSTELSFARYATRLLELPTAVEAAITGSWTSVSLSRPKFTTWMGRCLSWSMIGYYPLEMVAYVLWMLPTRMQTPDVSQKASKFSAISCRFWLLYILADAAQCSVLQSEEKTEKKKTHLRLQLLRNALFLLPAIHWSLPNWDTKPWLPSKAVNGLMWVEAMVSLYQTSRTVAD</sequence>
<reference evidence="2 3" key="1">
    <citation type="journal article" date="2015" name="Plant Cell">
        <title>Oil accumulation by the oleaginous diatom Fistulifera solaris as revealed by the genome and transcriptome.</title>
        <authorList>
            <person name="Tanaka T."/>
            <person name="Maeda Y."/>
            <person name="Veluchamy A."/>
            <person name="Tanaka M."/>
            <person name="Abida H."/>
            <person name="Marechal E."/>
            <person name="Bowler C."/>
            <person name="Muto M."/>
            <person name="Sunaga Y."/>
            <person name="Tanaka M."/>
            <person name="Yoshino T."/>
            <person name="Taniguchi T."/>
            <person name="Fukuda Y."/>
            <person name="Nemoto M."/>
            <person name="Matsumoto M."/>
            <person name="Wong P.S."/>
            <person name="Aburatani S."/>
            <person name="Fujibuchi W."/>
        </authorList>
    </citation>
    <scope>NUCLEOTIDE SEQUENCE [LARGE SCALE GENOMIC DNA]</scope>
    <source>
        <strain evidence="2 3">JPCC DA0580</strain>
    </source>
</reference>
<evidence type="ECO:0000256" key="1">
    <source>
        <dbReference type="SAM" id="MobiDB-lite"/>
    </source>
</evidence>
<protein>
    <submittedName>
        <fullName evidence="2">Uncharacterized protein</fullName>
    </submittedName>
</protein>